<dbReference type="AlphaFoldDB" id="A0A7L2KKL7"/>
<reference evidence="1 2" key="1">
    <citation type="submission" date="2019-09" db="EMBL/GenBank/DDBJ databases">
        <title>Bird 10,000 Genomes (B10K) Project - Family phase.</title>
        <authorList>
            <person name="Zhang G."/>
        </authorList>
    </citation>
    <scope>NUCLEOTIDE SEQUENCE [LARGE SCALE GENOMIC DNA]</scope>
    <source>
        <strain evidence="1">B10K-DU-001-36</strain>
        <tissue evidence="1">Muscle</tissue>
    </source>
</reference>
<dbReference type="Pfam" id="PF13365">
    <property type="entry name" value="Trypsin_2"/>
    <property type="match status" value="1"/>
</dbReference>
<keyword evidence="2" id="KW-1185">Reference proteome</keyword>
<dbReference type="EMBL" id="VWYL01016482">
    <property type="protein sequence ID" value="NXR36519.1"/>
    <property type="molecule type" value="Genomic_DNA"/>
</dbReference>
<dbReference type="OrthoDB" id="17845at2759"/>
<evidence type="ECO:0000313" key="1">
    <source>
        <dbReference type="EMBL" id="NXR36519.1"/>
    </source>
</evidence>
<dbReference type="InterPro" id="IPR039245">
    <property type="entry name" value="TYSND1/DEG15"/>
</dbReference>
<evidence type="ECO:0000313" key="2">
    <source>
        <dbReference type="Proteomes" id="UP000549157"/>
    </source>
</evidence>
<dbReference type="PANTHER" id="PTHR21004">
    <property type="entry name" value="SERINE PROTEASE-RELATED"/>
    <property type="match status" value="1"/>
</dbReference>
<dbReference type="Proteomes" id="UP000549157">
    <property type="component" value="Unassembled WGS sequence"/>
</dbReference>
<dbReference type="InterPro" id="IPR043504">
    <property type="entry name" value="Peptidase_S1_PA_chymotrypsin"/>
</dbReference>
<feature type="non-terminal residue" evidence="1">
    <location>
        <position position="429"/>
    </location>
</feature>
<keyword evidence="1" id="KW-0378">Hydrolase</keyword>
<protein>
    <submittedName>
        <fullName evidence="1">TYSD1 protease</fullName>
    </submittedName>
</protein>
<proteinExistence type="predicted"/>
<dbReference type="Gene3D" id="2.40.10.10">
    <property type="entry name" value="Trypsin-like serine proteases"/>
    <property type="match status" value="1"/>
</dbReference>
<dbReference type="PANTHER" id="PTHR21004:SF0">
    <property type="entry name" value="PEROXISOMAL LEADER PEPTIDE-PROCESSING PROTEASE"/>
    <property type="match status" value="1"/>
</dbReference>
<organism evidence="1 2">
    <name type="scientific">Zosterops hypoxanthus</name>
    <dbReference type="NCBI Taxonomy" id="2485327"/>
    <lineage>
        <taxon>Eukaryota</taxon>
        <taxon>Metazoa</taxon>
        <taxon>Chordata</taxon>
        <taxon>Craniata</taxon>
        <taxon>Vertebrata</taxon>
        <taxon>Euteleostomi</taxon>
        <taxon>Archelosauria</taxon>
        <taxon>Archosauria</taxon>
        <taxon>Dinosauria</taxon>
        <taxon>Saurischia</taxon>
        <taxon>Theropoda</taxon>
        <taxon>Coelurosauria</taxon>
        <taxon>Aves</taxon>
        <taxon>Neognathae</taxon>
        <taxon>Neoaves</taxon>
        <taxon>Telluraves</taxon>
        <taxon>Australaves</taxon>
        <taxon>Passeriformes</taxon>
        <taxon>Sylvioidea</taxon>
        <taxon>Zosteropidae</taxon>
        <taxon>Zosterops</taxon>
    </lineage>
</organism>
<sequence>FAWLRVPGLDAPQGGWAARAGAGCLRKGQALLACGSPFGDLCPELFLNTLSRGVVSNLAGEENALVLTDARCLPGTEGGAAFVPSPDGPRVVAVIAAPFCWKGAEWVGLALLCSLAAILRSSAGVLGEAGIAVPPVPAGVAAAPASSGPDPLGWTALVECGGIWGSGVLLAPRMLLTCRHVVEAGAPLHVTPAAGPGRDAAALRGRVVFATEESSPFDVAVVELEESVPGFVPPCLADTFLPGKQRGDTGRWGRGCLAPVHPPPASPIPGEEVSVLGFGALGRACGPSVTAGVLSAVVAVAGRPVMLQTTCAVHGGSSGGPLVSSRSGCLMGKPVGGWGGSHGCPPAGPSDVGIAPSPPGIVASNTRDATAGATYPHLNFCIPITVLQPLVGRYRRTGDPAAFAGLNRVGDGVRATWQLQQRPGPPSKL</sequence>
<dbReference type="GO" id="GO:0031998">
    <property type="term" value="P:regulation of fatty acid beta-oxidation"/>
    <property type="evidence" value="ECO:0007669"/>
    <property type="project" value="TreeGrafter"/>
</dbReference>
<dbReference type="Gene3D" id="2.40.10.120">
    <property type="match status" value="1"/>
</dbReference>
<dbReference type="GO" id="GO:0016485">
    <property type="term" value="P:protein processing"/>
    <property type="evidence" value="ECO:0007669"/>
    <property type="project" value="InterPro"/>
</dbReference>
<gene>
    <name evidence="1" type="primary">Tysnd1</name>
    <name evidence="1" type="ORF">ZOSHYP_R10777</name>
</gene>
<accession>A0A7L2KKL7</accession>
<dbReference type="SUPFAM" id="SSF50494">
    <property type="entry name" value="Trypsin-like serine proteases"/>
    <property type="match status" value="1"/>
</dbReference>
<name>A0A7L2KKL7_9PASS</name>
<comment type="caution">
    <text evidence="1">The sequence shown here is derived from an EMBL/GenBank/DDBJ whole genome shotgun (WGS) entry which is preliminary data.</text>
</comment>
<keyword evidence="1" id="KW-0645">Protease</keyword>
<dbReference type="GO" id="GO:0004252">
    <property type="term" value="F:serine-type endopeptidase activity"/>
    <property type="evidence" value="ECO:0007669"/>
    <property type="project" value="InterPro"/>
</dbReference>
<dbReference type="InterPro" id="IPR009003">
    <property type="entry name" value="Peptidase_S1_PA"/>
</dbReference>
<dbReference type="GO" id="GO:0005777">
    <property type="term" value="C:peroxisome"/>
    <property type="evidence" value="ECO:0007669"/>
    <property type="project" value="InterPro"/>
</dbReference>
<feature type="non-terminal residue" evidence="1">
    <location>
        <position position="1"/>
    </location>
</feature>